<dbReference type="NCBIfam" id="NF009807">
    <property type="entry name" value="PRK13291.1"/>
    <property type="match status" value="1"/>
</dbReference>
<keyword evidence="2 5" id="KW-0479">Metal-binding</keyword>
<evidence type="ECO:0000256" key="4">
    <source>
        <dbReference type="ARBA" id="ARBA00022833"/>
    </source>
</evidence>
<gene>
    <name evidence="7" type="primary">bstA</name>
    <name evidence="7" type="ORF">QQS35_03145</name>
</gene>
<dbReference type="InterPro" id="IPR034660">
    <property type="entry name" value="DinB/YfiT-like"/>
</dbReference>
<accession>A0ABT7L0U6</accession>
<dbReference type="Gene3D" id="1.20.120.450">
    <property type="entry name" value="dinb family like domain"/>
    <property type="match status" value="1"/>
</dbReference>
<organism evidence="7 8">
    <name type="scientific">Aquibacillus rhizosphaerae</name>
    <dbReference type="NCBI Taxonomy" id="3051431"/>
    <lineage>
        <taxon>Bacteria</taxon>
        <taxon>Bacillati</taxon>
        <taxon>Bacillota</taxon>
        <taxon>Bacilli</taxon>
        <taxon>Bacillales</taxon>
        <taxon>Bacillaceae</taxon>
        <taxon>Aquibacillus</taxon>
    </lineage>
</organism>
<comment type="caution">
    <text evidence="7">The sequence shown here is derived from an EMBL/GenBank/DDBJ whole genome shotgun (WGS) entry which is preliminary data.</text>
</comment>
<comment type="subcellular location">
    <subcellularLocation>
        <location evidence="5">Cytoplasm</location>
    </subcellularLocation>
</comment>
<proteinExistence type="inferred from homology"/>
<comment type="similarity">
    <text evidence="5">Belongs to the metal hydrolase YfiT family.</text>
</comment>
<evidence type="ECO:0000256" key="5">
    <source>
        <dbReference type="HAMAP-Rule" id="MF_01256"/>
    </source>
</evidence>
<evidence type="ECO:0000256" key="2">
    <source>
        <dbReference type="ARBA" id="ARBA00022723"/>
    </source>
</evidence>
<comment type="function">
    <text evidence="5">Possible metal-dependent hydrolase.</text>
</comment>
<evidence type="ECO:0000256" key="1">
    <source>
        <dbReference type="ARBA" id="ARBA00022490"/>
    </source>
</evidence>
<comment type="cofactor">
    <cofactor evidence="5">
        <name>Zn(2+)</name>
        <dbReference type="ChEBI" id="CHEBI:29105"/>
    </cofactor>
    <text evidence="5">Binds 1 zinc ion per subunit.</text>
</comment>
<protein>
    <recommendedName>
        <fullName evidence="5">Putative metal-dependent hydrolase QQS35_03145</fullName>
        <ecNumber evidence="5">3.-.-.-</ecNumber>
    </recommendedName>
</protein>
<evidence type="ECO:0000313" key="7">
    <source>
        <dbReference type="EMBL" id="MDL4839456.1"/>
    </source>
</evidence>
<dbReference type="GO" id="GO:0016740">
    <property type="term" value="F:transferase activity"/>
    <property type="evidence" value="ECO:0007669"/>
    <property type="project" value="UniProtKB-KW"/>
</dbReference>
<keyword evidence="7" id="KW-0808">Transferase</keyword>
<evidence type="ECO:0000259" key="6">
    <source>
        <dbReference type="Pfam" id="PF12867"/>
    </source>
</evidence>
<dbReference type="HAMAP" id="MF_01256">
    <property type="entry name" value="YfiT_hydrol"/>
    <property type="match status" value="1"/>
</dbReference>
<reference evidence="7 8" key="1">
    <citation type="submission" date="2023-06" db="EMBL/GenBank/DDBJ databases">
        <title>Aquibacillus rhizosphaerae LR5S19.</title>
        <authorList>
            <person name="Sun J.-Q."/>
        </authorList>
    </citation>
    <scope>NUCLEOTIDE SEQUENCE [LARGE SCALE GENOMIC DNA]</scope>
    <source>
        <strain evidence="7 8">LR5S19</strain>
    </source>
</reference>
<feature type="binding site" evidence="5">
    <location>
        <position position="155"/>
    </location>
    <ligand>
        <name>Zn(2+)</name>
        <dbReference type="ChEBI" id="CHEBI:29105"/>
    </ligand>
</feature>
<evidence type="ECO:0000313" key="8">
    <source>
        <dbReference type="Proteomes" id="UP001235343"/>
    </source>
</evidence>
<keyword evidence="3 5" id="KW-0378">Hydrolase</keyword>
<keyword evidence="4 5" id="KW-0862">Zinc</keyword>
<feature type="binding site" evidence="5">
    <location>
        <position position="159"/>
    </location>
    <ligand>
        <name>Zn(2+)</name>
        <dbReference type="ChEBI" id="CHEBI:29105"/>
    </ligand>
</feature>
<name>A0ABT7L0U6_9BACI</name>
<dbReference type="InterPro" id="IPR023774">
    <property type="entry name" value="Put_metal_dep_hydrolase_YfiT"/>
</dbReference>
<keyword evidence="8" id="KW-1185">Reference proteome</keyword>
<dbReference type="RefSeq" id="WP_285930325.1">
    <property type="nucleotide sequence ID" value="NZ_JASTZU010000016.1"/>
</dbReference>
<dbReference type="Proteomes" id="UP001235343">
    <property type="component" value="Unassembled WGS sequence"/>
</dbReference>
<comment type="subunit">
    <text evidence="5">Homodimer.</text>
</comment>
<feature type="domain" description="DinB-like" evidence="6">
    <location>
        <begin position="31"/>
        <end position="163"/>
    </location>
</feature>
<feature type="binding site" evidence="5">
    <location>
        <position position="64"/>
    </location>
    <ligand>
        <name>Zn(2+)</name>
        <dbReference type="ChEBI" id="CHEBI:29105"/>
    </ligand>
</feature>
<dbReference type="InterPro" id="IPR024775">
    <property type="entry name" value="DinB-like"/>
</dbReference>
<dbReference type="EC" id="3.-.-.-" evidence="5"/>
<sequence>MEMKYPIGKFEFDGEITESVTEEWIHDIENLPRILRDAAGDLDNEQLDTPYRSDGWTVRQVIHHLADSHMNAYIRFKLALTEENPVIKPYEEAKWAELTDYNLPIDSSLSLLEALHRRWTNLLRSLSPADMKKTFVHPDAGEVSLGTNIGIYAWHGRHHLAHITSLCTHKGW</sequence>
<evidence type="ECO:0000256" key="3">
    <source>
        <dbReference type="ARBA" id="ARBA00022801"/>
    </source>
</evidence>
<dbReference type="Pfam" id="PF12867">
    <property type="entry name" value="DinB_2"/>
    <property type="match status" value="1"/>
</dbReference>
<dbReference type="SUPFAM" id="SSF109854">
    <property type="entry name" value="DinB/YfiT-like putative metalloenzymes"/>
    <property type="match status" value="1"/>
</dbReference>
<keyword evidence="1 5" id="KW-0963">Cytoplasm</keyword>
<dbReference type="EMBL" id="JASTZU010000016">
    <property type="protein sequence ID" value="MDL4839456.1"/>
    <property type="molecule type" value="Genomic_DNA"/>
</dbReference>